<comment type="caution">
    <text evidence="1">The sequence shown here is derived from an EMBL/GenBank/DDBJ whole genome shotgun (WGS) entry which is preliminary data.</text>
</comment>
<evidence type="ECO:0008006" key="3">
    <source>
        <dbReference type="Google" id="ProtNLM"/>
    </source>
</evidence>
<name>A0ABP9WJW0_9MICO</name>
<evidence type="ECO:0000313" key="2">
    <source>
        <dbReference type="Proteomes" id="UP001426770"/>
    </source>
</evidence>
<dbReference type="InterPro" id="IPR043519">
    <property type="entry name" value="NT_sf"/>
</dbReference>
<dbReference type="SUPFAM" id="SSF81301">
    <property type="entry name" value="Nucleotidyltransferase"/>
    <property type="match status" value="1"/>
</dbReference>
<sequence length="139" mass="14838">MLQAGIFRERRAGRTRMLSANLDSPLVEPLRAILLIATGPRPLLSEELAKIDGVSKAFIYGSFAARSVGRDGPAPHDIDLMVVGRPEVEAVYAACARVERAVGRPVNPTIMSEAEYAEPSGFLQSVREGPVLAVVGDAP</sequence>
<keyword evidence="2" id="KW-1185">Reference proteome</keyword>
<organism evidence="1 2">
    <name type="scientific">Demequina sediminis</name>
    <dbReference type="NCBI Taxonomy" id="1930058"/>
    <lineage>
        <taxon>Bacteria</taxon>
        <taxon>Bacillati</taxon>
        <taxon>Actinomycetota</taxon>
        <taxon>Actinomycetes</taxon>
        <taxon>Micrococcales</taxon>
        <taxon>Demequinaceae</taxon>
        <taxon>Demequina</taxon>
    </lineage>
</organism>
<evidence type="ECO:0000313" key="1">
    <source>
        <dbReference type="EMBL" id="GAA5520009.1"/>
    </source>
</evidence>
<dbReference type="Proteomes" id="UP001426770">
    <property type="component" value="Unassembled WGS sequence"/>
</dbReference>
<dbReference type="Gene3D" id="3.30.460.10">
    <property type="entry name" value="Beta Polymerase, domain 2"/>
    <property type="match status" value="1"/>
</dbReference>
<reference evidence="1 2" key="1">
    <citation type="submission" date="2024-02" db="EMBL/GenBank/DDBJ databases">
        <title>Lysinimicrobium sediminis NBRC 112286.</title>
        <authorList>
            <person name="Ichikawa N."/>
            <person name="Katano-Makiyama Y."/>
            <person name="Hidaka K."/>
        </authorList>
    </citation>
    <scope>NUCLEOTIDE SEQUENCE [LARGE SCALE GENOMIC DNA]</scope>
    <source>
        <strain evidence="1 2">NBRC 112286</strain>
    </source>
</reference>
<accession>A0ABP9WJW0</accession>
<protein>
    <recommendedName>
        <fullName evidence="3">Nucleotidyltransferase domain-containing protein</fullName>
    </recommendedName>
</protein>
<proteinExistence type="predicted"/>
<dbReference type="CDD" id="cd05403">
    <property type="entry name" value="NT_KNTase_like"/>
    <property type="match status" value="1"/>
</dbReference>
<dbReference type="EMBL" id="BAABRR010000018">
    <property type="protein sequence ID" value="GAA5520009.1"/>
    <property type="molecule type" value="Genomic_DNA"/>
</dbReference>
<gene>
    <name evidence="1" type="ORF">Lsed01_02470</name>
</gene>